<gene>
    <name evidence="11" type="ORF">JVT61DRAFT_9816</name>
</gene>
<keyword evidence="5 9" id="KW-1133">Transmembrane helix</keyword>
<proteinExistence type="inferred from homology"/>
<comment type="catalytic activity">
    <reaction evidence="7">
        <text>myo-inositol(out) + H(+)(out) = myo-inositol(in) + H(+)(in)</text>
        <dbReference type="Rhea" id="RHEA:60364"/>
        <dbReference type="ChEBI" id="CHEBI:15378"/>
        <dbReference type="ChEBI" id="CHEBI:17268"/>
    </reaction>
</comment>
<keyword evidence="11" id="KW-0762">Sugar transport</keyword>
<dbReference type="InterPro" id="IPR050360">
    <property type="entry name" value="MFS_Sugar_Transporters"/>
</dbReference>
<dbReference type="InterPro" id="IPR036259">
    <property type="entry name" value="MFS_trans_sf"/>
</dbReference>
<dbReference type="AlphaFoldDB" id="A0A8I3A5K4"/>
<evidence type="ECO:0000256" key="9">
    <source>
        <dbReference type="SAM" id="Phobius"/>
    </source>
</evidence>
<feature type="transmembrane region" description="Helical" evidence="9">
    <location>
        <begin position="403"/>
        <end position="425"/>
    </location>
</feature>
<evidence type="ECO:0000256" key="5">
    <source>
        <dbReference type="ARBA" id="ARBA00022989"/>
    </source>
</evidence>
<dbReference type="Proteomes" id="UP000683000">
    <property type="component" value="Unassembled WGS sequence"/>
</dbReference>
<dbReference type="GO" id="GO:0005351">
    <property type="term" value="F:carbohydrate:proton symporter activity"/>
    <property type="evidence" value="ECO:0007669"/>
    <property type="project" value="TreeGrafter"/>
</dbReference>
<dbReference type="Gene3D" id="1.20.1250.20">
    <property type="entry name" value="MFS general substrate transporter like domains"/>
    <property type="match status" value="1"/>
</dbReference>
<feature type="transmembrane region" description="Helical" evidence="9">
    <location>
        <begin position="366"/>
        <end position="388"/>
    </location>
</feature>
<dbReference type="Pfam" id="PF00083">
    <property type="entry name" value="Sugar_tr"/>
    <property type="match status" value="1"/>
</dbReference>
<evidence type="ECO:0000256" key="4">
    <source>
        <dbReference type="ARBA" id="ARBA00022692"/>
    </source>
</evidence>
<evidence type="ECO:0000256" key="7">
    <source>
        <dbReference type="ARBA" id="ARBA00049119"/>
    </source>
</evidence>
<feature type="transmembrane region" description="Helical" evidence="9">
    <location>
        <begin position="154"/>
        <end position="175"/>
    </location>
</feature>
<dbReference type="OrthoDB" id="2544694at2759"/>
<comment type="caution">
    <text evidence="11">The sequence shown here is derived from an EMBL/GenBank/DDBJ whole genome shotgun (WGS) entry which is preliminary data.</text>
</comment>
<comment type="similarity">
    <text evidence="2 8">Belongs to the major facilitator superfamily. Sugar transporter (TC 2.A.1.1) family.</text>
</comment>
<feature type="transmembrane region" description="Helical" evidence="9">
    <location>
        <begin position="110"/>
        <end position="128"/>
    </location>
</feature>
<feature type="transmembrane region" description="Helical" evidence="9">
    <location>
        <begin position="279"/>
        <end position="296"/>
    </location>
</feature>
<dbReference type="PANTHER" id="PTHR48022:SF28">
    <property type="entry name" value="MAJOR FACILITATOR SUPERFAMILY (MFS) PROFILE DOMAIN-CONTAINING PROTEIN-RELATED"/>
    <property type="match status" value="1"/>
</dbReference>
<dbReference type="EMBL" id="JAGFBS010000038">
    <property type="protein sequence ID" value="KAG6371193.1"/>
    <property type="molecule type" value="Genomic_DNA"/>
</dbReference>
<dbReference type="NCBIfam" id="TIGR00879">
    <property type="entry name" value="SP"/>
    <property type="match status" value="1"/>
</dbReference>
<dbReference type="GO" id="GO:0016020">
    <property type="term" value="C:membrane"/>
    <property type="evidence" value="ECO:0007669"/>
    <property type="project" value="UniProtKB-SubCell"/>
</dbReference>
<protein>
    <submittedName>
        <fullName evidence="11">Putative sugar transporter STL1</fullName>
    </submittedName>
</protein>
<feature type="transmembrane region" description="Helical" evidence="9">
    <location>
        <begin position="498"/>
        <end position="517"/>
    </location>
</feature>
<evidence type="ECO:0000259" key="10">
    <source>
        <dbReference type="PROSITE" id="PS50850"/>
    </source>
</evidence>
<evidence type="ECO:0000256" key="8">
    <source>
        <dbReference type="RuleBase" id="RU003346"/>
    </source>
</evidence>
<dbReference type="PANTHER" id="PTHR48022">
    <property type="entry name" value="PLASTIDIC GLUCOSE TRANSPORTER 4"/>
    <property type="match status" value="1"/>
</dbReference>
<feature type="transmembrane region" description="Helical" evidence="9">
    <location>
        <begin position="461"/>
        <end position="486"/>
    </location>
</feature>
<keyword evidence="12" id="KW-1185">Reference proteome</keyword>
<sequence length="628" mass="69691">MGASAPGGHQTHIKYGLHKAGIFRFAPNYVHPEIAYSIIGRANQITYGVLRVNAFRFNQTTFKARGRDQCCWLSQQPTDYAYLASPSSYSPTYHPDYIDMDKIGHSHLKGTPLVAAITSVCSLGFWLFGYDQGVMSGVVISQPWLKQMGNPSTVMIGTITSLYDIGAALGAIAAASSSERLGRKQTLIFGAVVLIIGSILMGSAFERIQMMVARVITGIGIGYITSVTPVYQSEISLAEHRGWLVCCQLTSMLGGLMLAYCMNYGFYFHSSSAQWRFPLLFQCVFAIYVIAVTLWLPETPRWLMRHDATPDRGTTVLAKLRGVSSDHPVVQHERTEILDAIAIEAKEGGSWSDLFKDHGIRGNKRFYLALGIQFMQQMTGINIVTYYAPTLFQQSLGMSQERALFVGCFLQVWYLFASFVTWYTIDRVGRRKLWISMAYGQCLVLVLEAICVKLNTPRASIGAVFLIFVYEACFTWGWMATVWIYPPEILPLKLRAKGAALAAAADFLGNFVVVQITPPALRNIGYKTYIIFAVFNFVNAYIVWAFYPETAGLTLESVDVIFRRDDEPAESRTMTTFGLQWSIVGKAAAAVKKVKWNRATGVEGAVQSGIMTRKKESDDGVESGEAKS</sequence>
<dbReference type="FunFam" id="1.20.1250.20:FF:000090">
    <property type="entry name" value="MFS sugar transporter, putative"/>
    <property type="match status" value="1"/>
</dbReference>
<evidence type="ECO:0000256" key="6">
    <source>
        <dbReference type="ARBA" id="ARBA00023136"/>
    </source>
</evidence>
<comment type="subcellular location">
    <subcellularLocation>
        <location evidence="1">Membrane</location>
        <topology evidence="1">Multi-pass membrane protein</topology>
    </subcellularLocation>
</comment>
<organism evidence="11 12">
    <name type="scientific">Boletus reticuloceps</name>
    <dbReference type="NCBI Taxonomy" id="495285"/>
    <lineage>
        <taxon>Eukaryota</taxon>
        <taxon>Fungi</taxon>
        <taxon>Dikarya</taxon>
        <taxon>Basidiomycota</taxon>
        <taxon>Agaricomycotina</taxon>
        <taxon>Agaricomycetes</taxon>
        <taxon>Agaricomycetidae</taxon>
        <taxon>Boletales</taxon>
        <taxon>Boletineae</taxon>
        <taxon>Boletaceae</taxon>
        <taxon>Boletoideae</taxon>
        <taxon>Boletus</taxon>
    </lineage>
</organism>
<keyword evidence="4 9" id="KW-0812">Transmembrane</keyword>
<feature type="transmembrane region" description="Helical" evidence="9">
    <location>
        <begin position="187"/>
        <end position="205"/>
    </location>
</feature>
<dbReference type="InterPro" id="IPR003663">
    <property type="entry name" value="Sugar/inositol_transpt"/>
</dbReference>
<reference evidence="11" key="1">
    <citation type="submission" date="2021-03" db="EMBL/GenBank/DDBJ databases">
        <title>Evolutionary innovations through gain and loss of genes in the ectomycorrhizal Boletales.</title>
        <authorList>
            <person name="Wu G."/>
            <person name="Miyauchi S."/>
            <person name="Morin E."/>
            <person name="Yang Z.-L."/>
            <person name="Xu J."/>
            <person name="Martin F.M."/>
        </authorList>
    </citation>
    <scope>NUCLEOTIDE SEQUENCE</scope>
    <source>
        <strain evidence="11">BR01</strain>
    </source>
</reference>
<name>A0A8I3A5K4_9AGAM</name>
<keyword evidence="6 9" id="KW-0472">Membrane</keyword>
<feature type="transmembrane region" description="Helical" evidence="9">
    <location>
        <begin position="211"/>
        <end position="231"/>
    </location>
</feature>
<keyword evidence="3 8" id="KW-0813">Transport</keyword>
<evidence type="ECO:0000256" key="1">
    <source>
        <dbReference type="ARBA" id="ARBA00004141"/>
    </source>
</evidence>
<evidence type="ECO:0000256" key="2">
    <source>
        <dbReference type="ARBA" id="ARBA00010992"/>
    </source>
</evidence>
<evidence type="ECO:0000256" key="3">
    <source>
        <dbReference type="ARBA" id="ARBA00022448"/>
    </source>
</evidence>
<dbReference type="PRINTS" id="PR00171">
    <property type="entry name" value="SUGRTRNSPORT"/>
</dbReference>
<dbReference type="PROSITE" id="PS50850">
    <property type="entry name" value="MFS"/>
    <property type="match status" value="1"/>
</dbReference>
<feature type="domain" description="Major facilitator superfamily (MFS) profile" evidence="10">
    <location>
        <begin position="117"/>
        <end position="551"/>
    </location>
</feature>
<accession>A0A8I3A5K4</accession>
<dbReference type="InterPro" id="IPR020846">
    <property type="entry name" value="MFS_dom"/>
</dbReference>
<feature type="transmembrane region" description="Helical" evidence="9">
    <location>
        <begin position="243"/>
        <end position="267"/>
    </location>
</feature>
<dbReference type="InterPro" id="IPR005828">
    <property type="entry name" value="MFS_sugar_transport-like"/>
</dbReference>
<evidence type="ECO:0000313" key="11">
    <source>
        <dbReference type="EMBL" id="KAG6371193.1"/>
    </source>
</evidence>
<feature type="transmembrane region" description="Helical" evidence="9">
    <location>
        <begin position="529"/>
        <end position="547"/>
    </location>
</feature>
<dbReference type="PROSITE" id="PS00217">
    <property type="entry name" value="SUGAR_TRANSPORT_2"/>
    <property type="match status" value="1"/>
</dbReference>
<evidence type="ECO:0000313" key="12">
    <source>
        <dbReference type="Proteomes" id="UP000683000"/>
    </source>
</evidence>
<dbReference type="SUPFAM" id="SSF103473">
    <property type="entry name" value="MFS general substrate transporter"/>
    <property type="match status" value="1"/>
</dbReference>
<dbReference type="InterPro" id="IPR005829">
    <property type="entry name" value="Sugar_transporter_CS"/>
</dbReference>